<evidence type="ECO:0000313" key="2">
    <source>
        <dbReference type="EMBL" id="EWG11515.1"/>
    </source>
</evidence>
<proteinExistence type="predicted"/>
<comment type="caution">
    <text evidence="2">The sequence shown here is derived from an EMBL/GenBank/DDBJ whole genome shotgun (WGS) entry which is preliminary data.</text>
</comment>
<feature type="transmembrane region" description="Helical" evidence="1">
    <location>
        <begin position="188"/>
        <end position="211"/>
    </location>
</feature>
<feature type="transmembrane region" description="Helical" evidence="1">
    <location>
        <begin position="274"/>
        <end position="294"/>
    </location>
</feature>
<feature type="transmembrane region" description="Helical" evidence="1">
    <location>
        <begin position="121"/>
        <end position="141"/>
    </location>
</feature>
<reference evidence="3" key="1">
    <citation type="submission" date="2013-03" db="EMBL/GenBank/DDBJ databases">
        <title>Draft genome sequence of Bacillus firmus DS1.</title>
        <authorList>
            <person name="Peng D."/>
            <person name="Zhu L."/>
            <person name="Sun M."/>
        </authorList>
    </citation>
    <scope>NUCLEOTIDE SEQUENCE [LARGE SCALE GENOMIC DNA]</scope>
    <source>
        <strain evidence="3">DS1</strain>
    </source>
</reference>
<dbReference type="AlphaFoldDB" id="W7KVL2"/>
<keyword evidence="1" id="KW-1133">Transmembrane helix</keyword>
<dbReference type="PATRIC" id="fig|1307436.3.peg.1737"/>
<dbReference type="eggNOG" id="COG0591">
    <property type="taxonomic scope" value="Bacteria"/>
</dbReference>
<protein>
    <submittedName>
        <fullName evidence="2">Transport protein</fullName>
    </submittedName>
</protein>
<feature type="transmembrane region" description="Helical" evidence="1">
    <location>
        <begin position="392"/>
        <end position="410"/>
    </location>
</feature>
<keyword evidence="1" id="KW-0472">Membrane</keyword>
<feature type="transmembrane region" description="Helical" evidence="1">
    <location>
        <begin position="12"/>
        <end position="31"/>
    </location>
</feature>
<dbReference type="OrthoDB" id="2516957at2"/>
<dbReference type="RefSeq" id="WP_035329194.1">
    <property type="nucleotide sequence ID" value="NZ_APVL01000005.1"/>
</dbReference>
<feature type="transmembrane region" description="Helical" evidence="1">
    <location>
        <begin position="367"/>
        <end position="386"/>
    </location>
</feature>
<feature type="transmembrane region" description="Helical" evidence="1">
    <location>
        <begin position="340"/>
        <end position="360"/>
    </location>
</feature>
<reference evidence="2 3" key="2">
    <citation type="journal article" date="2016" name="Sci. Rep.">
        <title>A novel serine protease, Sep1, from Bacillus firmus DS-1 has nematicidal activity and degrades multiple intestinal-associated nematode proteins.</title>
        <authorList>
            <person name="Geng C."/>
            <person name="Nie X."/>
            <person name="Tang Z."/>
            <person name="Zhang Y."/>
            <person name="Lin J."/>
            <person name="Sun M."/>
            <person name="Peng D."/>
        </authorList>
    </citation>
    <scope>NUCLEOTIDE SEQUENCE [LARGE SCALE GENOMIC DNA]</scope>
    <source>
        <strain evidence="2 3">DS1</strain>
    </source>
</reference>
<dbReference type="EMBL" id="APVL01000005">
    <property type="protein sequence ID" value="EWG11515.1"/>
    <property type="molecule type" value="Genomic_DNA"/>
</dbReference>
<feature type="transmembrane region" description="Helical" evidence="1">
    <location>
        <begin position="37"/>
        <end position="60"/>
    </location>
</feature>
<keyword evidence="1" id="KW-0812">Transmembrane</keyword>
<feature type="transmembrane region" description="Helical" evidence="1">
    <location>
        <begin position="148"/>
        <end position="168"/>
    </location>
</feature>
<feature type="transmembrane region" description="Helical" evidence="1">
    <location>
        <begin position="94"/>
        <end position="115"/>
    </location>
</feature>
<gene>
    <name evidence="2" type="ORF">PBF_08183</name>
</gene>
<accession>W7KVL2</accession>
<name>W7KVL2_CYTFI</name>
<evidence type="ECO:0000313" key="3">
    <source>
        <dbReference type="Proteomes" id="UP000019270"/>
    </source>
</evidence>
<dbReference type="Proteomes" id="UP000019270">
    <property type="component" value="Unassembled WGS sequence"/>
</dbReference>
<feature type="transmembrane region" description="Helical" evidence="1">
    <location>
        <begin position="231"/>
        <end position="254"/>
    </location>
</feature>
<organism evidence="2 3">
    <name type="scientific">Cytobacillus firmus DS1</name>
    <dbReference type="NCBI Taxonomy" id="1307436"/>
    <lineage>
        <taxon>Bacteria</taxon>
        <taxon>Bacillati</taxon>
        <taxon>Bacillota</taxon>
        <taxon>Bacilli</taxon>
        <taxon>Bacillales</taxon>
        <taxon>Bacillaceae</taxon>
        <taxon>Cytobacillus</taxon>
    </lineage>
</organism>
<sequence>MNTNLSKSVQYGFGLLSIAIISRWTSGNAVFTAPEAFLRYGFIGTVSFSAAGALAFLALIPIITRIRSSEESSSFPGIMASRLSEPALKWMKRVLLLAIFFGMTVMGFAAGILVFPLGTPVPVGMSLFFLFGFLAAIFFRLKWFTRFSMLKVGILFLIMIMILVHAYMLEGIEVVYNGIRLYHPYLLYAEWEILPLLLTAFTIAMLGHLLLDLKMWNMLLKSKREKLRLGLSMTGLIWSTIPFSFSMIALSAIYKGGFQNFYSVFEKIFLRYEHFTITILLIFILMVIFFETFLSQIHSLYVLYDRNDLKLNKHMWGILLLFVAAIPCLTYLFLISLLDLFFISGVFFAAALPVILQILWSRKKKGLLMPAAVLIGTLSGWTFLFFGEGPNSILIGCGSSLIALLIGWFAENREAVHHD</sequence>
<feature type="transmembrane region" description="Helical" evidence="1">
    <location>
        <begin position="315"/>
        <end position="334"/>
    </location>
</feature>
<evidence type="ECO:0000256" key="1">
    <source>
        <dbReference type="SAM" id="Phobius"/>
    </source>
</evidence>